<organism evidence="3 4">
    <name type="scientific">Cinara cedri</name>
    <dbReference type="NCBI Taxonomy" id="506608"/>
    <lineage>
        <taxon>Eukaryota</taxon>
        <taxon>Metazoa</taxon>
        <taxon>Ecdysozoa</taxon>
        <taxon>Arthropoda</taxon>
        <taxon>Hexapoda</taxon>
        <taxon>Insecta</taxon>
        <taxon>Pterygota</taxon>
        <taxon>Neoptera</taxon>
        <taxon>Paraneoptera</taxon>
        <taxon>Hemiptera</taxon>
        <taxon>Sternorrhyncha</taxon>
        <taxon>Aphidomorpha</taxon>
        <taxon>Aphidoidea</taxon>
        <taxon>Aphididae</taxon>
        <taxon>Lachninae</taxon>
        <taxon>Cinara</taxon>
    </lineage>
</organism>
<evidence type="ECO:0000256" key="1">
    <source>
        <dbReference type="SAM" id="MobiDB-lite"/>
    </source>
</evidence>
<feature type="chain" id="PRO_5022829645" evidence="2">
    <location>
        <begin position="23"/>
        <end position="322"/>
    </location>
</feature>
<evidence type="ECO:0000256" key="2">
    <source>
        <dbReference type="SAM" id="SignalP"/>
    </source>
</evidence>
<dbReference type="AlphaFoldDB" id="A0A5E4MGX3"/>
<sequence length="322" mass="36783">MINFTRFFLLNCMLLLSQKVFSAPLNDGETVSEKKVNLDSSTITNITTEEKIDRPTEDDDTKNTKNMMSPSSLRLSKNPYERDVSMNSEENNDLVNMGFNLATGASTFFGNLLSDVREKYNEIENSSTKSRFNLVPGLIRKPLSLGMAAADTTGDRIISFKNFKNHNIVIIKLLTFFENFRIYTMQSIIFKPIYLFACMLLVSRISANNESKLTDNNGVYGERLPRENITPEGTFILFNWLMNIPLLNLNHRMEIGTNGNDEPHIGELIKHGKEDPQLIEKICNGNPELYVWWKESPIFNLSLNKVTIADNDEETKAFRELN</sequence>
<feature type="signal peptide" evidence="2">
    <location>
        <begin position="1"/>
        <end position="22"/>
    </location>
</feature>
<name>A0A5E4MGX3_9HEMI</name>
<feature type="compositionally biased region" description="Polar residues" evidence="1">
    <location>
        <begin position="64"/>
        <end position="74"/>
    </location>
</feature>
<evidence type="ECO:0000313" key="4">
    <source>
        <dbReference type="Proteomes" id="UP000325440"/>
    </source>
</evidence>
<accession>A0A5E4MGX3</accession>
<dbReference type="Proteomes" id="UP000325440">
    <property type="component" value="Unassembled WGS sequence"/>
</dbReference>
<keyword evidence="4" id="KW-1185">Reference proteome</keyword>
<keyword evidence="2" id="KW-0732">Signal</keyword>
<feature type="region of interest" description="Disordered" evidence="1">
    <location>
        <begin position="48"/>
        <end position="74"/>
    </location>
</feature>
<evidence type="ECO:0000313" key="3">
    <source>
        <dbReference type="EMBL" id="VVC30150.1"/>
    </source>
</evidence>
<proteinExistence type="predicted"/>
<protein>
    <submittedName>
        <fullName evidence="3">Uncharacterized protein</fullName>
    </submittedName>
</protein>
<reference evidence="3 4" key="1">
    <citation type="submission" date="2019-08" db="EMBL/GenBank/DDBJ databases">
        <authorList>
            <person name="Alioto T."/>
            <person name="Alioto T."/>
            <person name="Gomez Garrido J."/>
        </authorList>
    </citation>
    <scope>NUCLEOTIDE SEQUENCE [LARGE SCALE GENOMIC DNA]</scope>
</reference>
<gene>
    <name evidence="3" type="ORF">CINCED_3A018513</name>
</gene>
<dbReference type="EMBL" id="CABPRJ010000506">
    <property type="protein sequence ID" value="VVC30150.1"/>
    <property type="molecule type" value="Genomic_DNA"/>
</dbReference>